<dbReference type="SUPFAM" id="SSF103025">
    <property type="entry name" value="Folate-binding domain"/>
    <property type="match status" value="1"/>
</dbReference>
<dbReference type="STRING" id="260086.SAMN05216207_11631"/>
<dbReference type="EMBL" id="FOUY01000163">
    <property type="protein sequence ID" value="SFO66160.1"/>
    <property type="molecule type" value="Genomic_DNA"/>
</dbReference>
<feature type="domain" description="GCVT N-terminal" evidence="3">
    <location>
        <begin position="67"/>
        <end position="329"/>
    </location>
</feature>
<dbReference type="Pfam" id="PF01571">
    <property type="entry name" value="GCV_T"/>
    <property type="match status" value="1"/>
</dbReference>
<evidence type="ECO:0000256" key="1">
    <source>
        <dbReference type="ARBA" id="ARBA00023002"/>
    </source>
</evidence>
<evidence type="ECO:0000259" key="3">
    <source>
        <dbReference type="Pfam" id="PF01571"/>
    </source>
</evidence>
<protein>
    <submittedName>
        <fullName evidence="5">Sarcosine oxidase subunit alpha</fullName>
    </submittedName>
</protein>
<dbReference type="InterPro" id="IPR041117">
    <property type="entry name" value="SoxA_A3"/>
</dbReference>
<keyword evidence="6" id="KW-1185">Reference proteome</keyword>
<dbReference type="PIRSF" id="PIRSF006487">
    <property type="entry name" value="GcvT"/>
    <property type="match status" value="1"/>
</dbReference>
<dbReference type="GO" id="GO:0016491">
    <property type="term" value="F:oxidoreductase activity"/>
    <property type="evidence" value="ECO:0007669"/>
    <property type="project" value="UniProtKB-KW"/>
</dbReference>
<dbReference type="InterPro" id="IPR027266">
    <property type="entry name" value="TrmE/GcvT-like"/>
</dbReference>
<dbReference type="InterPro" id="IPR006222">
    <property type="entry name" value="GCVT_N"/>
</dbReference>
<evidence type="ECO:0000313" key="6">
    <source>
        <dbReference type="Proteomes" id="UP000199614"/>
    </source>
</evidence>
<evidence type="ECO:0000259" key="4">
    <source>
        <dbReference type="Pfam" id="PF17806"/>
    </source>
</evidence>
<dbReference type="PANTHER" id="PTHR43757:SF15">
    <property type="entry name" value="PYRUVATE DEHYDROGENASE PHOSPHATASE REGULATORY SUBUNIT, MITOCHONDRIAL-LIKE"/>
    <property type="match status" value="1"/>
</dbReference>
<feature type="binding site" evidence="2">
    <location>
        <position position="262"/>
    </location>
    <ligand>
        <name>substrate</name>
    </ligand>
</feature>
<dbReference type="Pfam" id="PF17806">
    <property type="entry name" value="SO_alpha_A3"/>
    <property type="match status" value="1"/>
</dbReference>
<feature type="domain" description="SoxA A3" evidence="4">
    <location>
        <begin position="1"/>
        <end position="56"/>
    </location>
</feature>
<dbReference type="InterPro" id="IPR028896">
    <property type="entry name" value="GcvT/YgfZ/DmdA"/>
</dbReference>
<dbReference type="Gene3D" id="3.30.1360.120">
    <property type="entry name" value="Probable tRNA modification gtpase trme, domain 1"/>
    <property type="match status" value="1"/>
</dbReference>
<evidence type="ECO:0000256" key="2">
    <source>
        <dbReference type="PIRSR" id="PIRSR006487-1"/>
    </source>
</evidence>
<feature type="non-terminal residue" evidence="5">
    <location>
        <position position="385"/>
    </location>
</feature>
<dbReference type="Proteomes" id="UP000199614">
    <property type="component" value="Unassembled WGS sequence"/>
</dbReference>
<organism evidence="5 6">
    <name type="scientific">Pseudonocardia ammonioxydans</name>
    <dbReference type="NCBI Taxonomy" id="260086"/>
    <lineage>
        <taxon>Bacteria</taxon>
        <taxon>Bacillati</taxon>
        <taxon>Actinomycetota</taxon>
        <taxon>Actinomycetes</taxon>
        <taxon>Pseudonocardiales</taxon>
        <taxon>Pseudonocardiaceae</taxon>
        <taxon>Pseudonocardia</taxon>
    </lineage>
</organism>
<proteinExistence type="predicted"/>
<accession>A0A1I5J0M1</accession>
<dbReference type="PANTHER" id="PTHR43757">
    <property type="entry name" value="AMINOMETHYLTRANSFERASE"/>
    <property type="match status" value="1"/>
</dbReference>
<sequence>MKRYTTVTMGPTQGKLETVNAVAVLAEATGRTIAETGTTTWRPMYAPFTLGALAGRVPEPVRHSPMQSWHERHHGVPLVAGQWIRPEHYGDPAAEVRAVRTGVGLIDVTPIGKLDLRGPDVATLLNHLYVNKWSKLEVGRVRYGVMCADDGVVFDDGVTGRLGAEHYLMSTTSSGAAGVWEWVEDQLQTAHPEWQVHVTPVTTAYASMNLAGPRSRELLARLTDVDLDPDAFGYMGVRTGTVAGIADCVLWRIGFTGELSYEIHVPASYGLHVWERVMEAGQDLGITAFGVEAQRILRLEKGHFIVGQDTDGLSQGYTAGLGGLIKLDKDDFIGKPELVWQAERGGYPVLVGIQPEDGQVVPAEAAQILRPDGRIAGRITSSRMS</sequence>
<name>A0A1I5J0M1_PSUAM</name>
<evidence type="ECO:0000313" key="5">
    <source>
        <dbReference type="EMBL" id="SFO66160.1"/>
    </source>
</evidence>
<gene>
    <name evidence="5" type="ORF">SAMN05216207_11631</name>
</gene>
<reference evidence="5 6" key="1">
    <citation type="submission" date="2016-10" db="EMBL/GenBank/DDBJ databases">
        <authorList>
            <person name="de Groot N.N."/>
        </authorList>
    </citation>
    <scope>NUCLEOTIDE SEQUENCE [LARGE SCALE GENOMIC DNA]</scope>
    <source>
        <strain evidence="5 6">CGMCC 4.1877</strain>
    </source>
</reference>
<keyword evidence="1" id="KW-0560">Oxidoreductase</keyword>
<dbReference type="AlphaFoldDB" id="A0A1I5J0M1"/>